<dbReference type="RefSeq" id="WP_152853022.1">
    <property type="nucleotide sequence ID" value="NZ_JACHDD010000022.1"/>
</dbReference>
<dbReference type="Proteomes" id="UP000592780">
    <property type="component" value="Unassembled WGS sequence"/>
</dbReference>
<accession>A0A6I1PTC3</accession>
<comment type="caution">
    <text evidence="1">The sequence shown here is derived from an EMBL/GenBank/DDBJ whole genome shotgun (WGS) entry which is preliminary data.</text>
</comment>
<reference evidence="1 2" key="1">
    <citation type="submission" date="2020-08" db="EMBL/GenBank/DDBJ databases">
        <title>Genomic Encyclopedia of Type Strains, Phase IV (KMG-V): Genome sequencing to study the core and pangenomes of soil and plant-associated prokaryotes.</title>
        <authorList>
            <person name="Whitman W."/>
        </authorList>
    </citation>
    <scope>NUCLEOTIDE SEQUENCE [LARGE SCALE GENOMIC DNA]</scope>
    <source>
        <strain evidence="1 2">JPY158</strain>
    </source>
</reference>
<proteinExistence type="predicted"/>
<dbReference type="EMBL" id="JACHDD010000022">
    <property type="protein sequence ID" value="MBB5429246.1"/>
    <property type="molecule type" value="Genomic_DNA"/>
</dbReference>
<name>A0A6I1PTC3_PARAM</name>
<dbReference type="AlphaFoldDB" id="A0A6I1PTC3"/>
<keyword evidence="2" id="KW-1185">Reference proteome</keyword>
<organism evidence="1 2">
    <name type="scientific">Paraburkholderia atlantica</name>
    <dbReference type="NCBI Taxonomy" id="2654982"/>
    <lineage>
        <taxon>Bacteria</taxon>
        <taxon>Pseudomonadati</taxon>
        <taxon>Pseudomonadota</taxon>
        <taxon>Betaproteobacteria</taxon>
        <taxon>Burkholderiales</taxon>
        <taxon>Burkholderiaceae</taxon>
        <taxon>Paraburkholderia</taxon>
    </lineage>
</organism>
<protein>
    <submittedName>
        <fullName evidence="1">Uncharacterized protein</fullName>
    </submittedName>
</protein>
<sequence>MAKMTMYARRIEKIAEGRRCSGSQRLRGALPVLVAFPAVASAVVDAVLTTARIVPGRFKIWSETRGFF</sequence>
<evidence type="ECO:0000313" key="2">
    <source>
        <dbReference type="Proteomes" id="UP000592780"/>
    </source>
</evidence>
<gene>
    <name evidence="1" type="ORF">HDG40_007443</name>
</gene>
<evidence type="ECO:0000313" key="1">
    <source>
        <dbReference type="EMBL" id="MBB5429246.1"/>
    </source>
</evidence>